<feature type="region of interest" description="Disordered" evidence="8">
    <location>
        <begin position="1"/>
        <end position="32"/>
    </location>
</feature>
<dbReference type="GO" id="GO:0016758">
    <property type="term" value="F:hexosyltransferase activity"/>
    <property type="evidence" value="ECO:0007669"/>
    <property type="project" value="InterPro"/>
</dbReference>
<evidence type="ECO:0000256" key="3">
    <source>
        <dbReference type="ARBA" id="ARBA00022679"/>
    </source>
</evidence>
<dbReference type="EMBL" id="LJBJ02000003">
    <property type="protein sequence ID" value="OAX52568.1"/>
    <property type="molecule type" value="Genomic_DNA"/>
</dbReference>
<evidence type="ECO:0000256" key="6">
    <source>
        <dbReference type="ARBA" id="ARBA00023136"/>
    </source>
</evidence>
<proteinExistence type="inferred from homology"/>
<keyword evidence="4 9" id="KW-0812">Transmembrane</keyword>
<dbReference type="AlphaFoldDB" id="A0A199PRZ5"/>
<sequence length="446" mass="46837">MSDDRPGMNRARPGSTPADADSAGHRDRPARPPARGGALVLLRAAVWAFVAWMLWSQFSSAVFGGSGDLKVYREAARIVVGDPGAAPSLYGGPISTIGDSSLPFTYPPFAALVMAPLAWISWFSGSVLVALLTFAVAACLAWVLVASVNRRGVLLPGQASLGTAAIVGLVFALICASSPWQDNFGFGQINPLLLALVLADFLRPGTRVPRGVLVGIAGGLKLTPLAFGLILLMRRDLRGLATLAASFAGTVAVGFLLLPEESAQFWAGALWDSSRVGGLGDLRNISVEGWLTHLHLAGPALSLLRVLLVLVLLVATSALLPLLHRRGLVLSEVSVTAFLMLQISPISWIHHFVWLPVAVFAWAWEVRPSLWGGVSRGARIWLDAAAWVAGVGFFIGPLLLGPWVAGMFGWGTGGAASTLPAAVLYALVVVTAVHAVRGERHGTLAG</sequence>
<evidence type="ECO:0000256" key="5">
    <source>
        <dbReference type="ARBA" id="ARBA00022989"/>
    </source>
</evidence>
<reference evidence="12" key="1">
    <citation type="submission" date="2016-04" db="EMBL/GenBank/DDBJ databases">
        <authorList>
            <person name="Waterworth S."/>
            <person name="Matcher G."/>
        </authorList>
    </citation>
    <scope>NUCLEOTIDE SEQUENCE [LARGE SCALE GENOMIC DNA]</scope>
    <source>
        <strain evidence="12">RuSp02-3</strain>
    </source>
</reference>
<reference evidence="10" key="2">
    <citation type="submission" date="2016-04" db="EMBL/GenBank/DDBJ databases">
        <authorList>
            <person name="Evans L.H."/>
            <person name="Alamgir A."/>
            <person name="Owens N."/>
            <person name="Weber N.D."/>
            <person name="Virtaneva K."/>
            <person name="Barbian K."/>
            <person name="Babar A."/>
            <person name="Rosenke K."/>
        </authorList>
    </citation>
    <scope>NUCLEOTIDE SEQUENCE [LARGE SCALE GENOMIC DNA]</scope>
    <source>
        <strain evidence="10">RUTW2-3</strain>
    </source>
</reference>
<keyword evidence="12" id="KW-1185">Reference proteome</keyword>
<evidence type="ECO:0000256" key="8">
    <source>
        <dbReference type="SAM" id="MobiDB-lite"/>
    </source>
</evidence>
<feature type="transmembrane region" description="Helical" evidence="9">
    <location>
        <begin position="36"/>
        <end position="55"/>
    </location>
</feature>
<comment type="similarity">
    <text evidence="7">Belongs to the glycosyltransferase 87 family.</text>
</comment>
<feature type="transmembrane region" description="Helical" evidence="9">
    <location>
        <begin position="159"/>
        <end position="180"/>
    </location>
</feature>
<dbReference type="Pfam" id="PF09594">
    <property type="entry name" value="GT87"/>
    <property type="match status" value="1"/>
</dbReference>
<evidence type="ECO:0000256" key="2">
    <source>
        <dbReference type="ARBA" id="ARBA00022475"/>
    </source>
</evidence>
<comment type="caution">
    <text evidence="10">The sequence shown here is derived from an EMBL/GenBank/DDBJ whole genome shotgun (WGS) entry which is preliminary data.</text>
</comment>
<feature type="transmembrane region" description="Helical" evidence="9">
    <location>
        <begin position="335"/>
        <end position="364"/>
    </location>
</feature>
<evidence type="ECO:0000256" key="9">
    <source>
        <dbReference type="SAM" id="Phobius"/>
    </source>
</evidence>
<evidence type="ECO:0008006" key="14">
    <source>
        <dbReference type="Google" id="ProtNLM"/>
    </source>
</evidence>
<dbReference type="InterPro" id="IPR018584">
    <property type="entry name" value="GT87"/>
</dbReference>
<keyword evidence="2" id="KW-1003">Cell membrane</keyword>
<evidence type="ECO:0000256" key="7">
    <source>
        <dbReference type="ARBA" id="ARBA00024033"/>
    </source>
</evidence>
<feature type="transmembrane region" description="Helical" evidence="9">
    <location>
        <begin position="240"/>
        <end position="258"/>
    </location>
</feature>
<dbReference type="Proteomes" id="UP000053171">
    <property type="component" value="Unassembled WGS sequence"/>
</dbReference>
<feature type="transmembrane region" description="Helical" evidence="9">
    <location>
        <begin position="417"/>
        <end position="436"/>
    </location>
</feature>
<evidence type="ECO:0000313" key="13">
    <source>
        <dbReference type="Proteomes" id="UP000092021"/>
    </source>
</evidence>
<gene>
    <name evidence="11" type="ORF">A5N15_03525</name>
    <name evidence="10" type="ORF">AN277_0202950</name>
</gene>
<comment type="subcellular location">
    <subcellularLocation>
        <location evidence="1">Cell membrane</location>
        <topology evidence="1">Multi-pass membrane protein</topology>
    </subcellularLocation>
</comment>
<evidence type="ECO:0000313" key="10">
    <source>
        <dbReference type="EMBL" id="OAX52568.1"/>
    </source>
</evidence>
<accession>A0A199PRZ5</accession>
<evidence type="ECO:0000313" key="12">
    <source>
        <dbReference type="Proteomes" id="UP000053171"/>
    </source>
</evidence>
<dbReference type="EMBL" id="LWGZ01000312">
    <property type="protein sequence ID" value="OAX63940.1"/>
    <property type="molecule type" value="Genomic_DNA"/>
</dbReference>
<feature type="transmembrane region" description="Helical" evidence="9">
    <location>
        <begin position="212"/>
        <end position="233"/>
    </location>
</feature>
<feature type="transmembrane region" description="Helical" evidence="9">
    <location>
        <begin position="303"/>
        <end position="323"/>
    </location>
</feature>
<evidence type="ECO:0000313" key="11">
    <source>
        <dbReference type="EMBL" id="OAX63940.1"/>
    </source>
</evidence>
<evidence type="ECO:0000256" key="4">
    <source>
        <dbReference type="ARBA" id="ARBA00022692"/>
    </source>
</evidence>
<feature type="transmembrane region" description="Helical" evidence="9">
    <location>
        <begin position="119"/>
        <end position="147"/>
    </location>
</feature>
<dbReference type="RefSeq" id="WP_058730445.1">
    <property type="nucleotide sequence ID" value="NZ_JALXSL010000030.1"/>
</dbReference>
<feature type="transmembrane region" description="Helical" evidence="9">
    <location>
        <begin position="384"/>
        <end position="405"/>
    </location>
</feature>
<name>A0A199PRZ5_9MICC</name>
<reference evidence="10 12" key="3">
    <citation type="submission" date="2016-06" db="EMBL/GenBank/DDBJ databases">
        <title>Identification of putative biosynthetic pathways for the production of bioactive secondary metabolites by the marine actinomycete Kocuria kristinae RUTW2-3.</title>
        <authorList>
            <person name="Waterworth S.C."/>
            <person name="Walmsley T.A."/>
            <person name="Matongo T."/>
            <person name="Davies-Coleman M.T."/>
            <person name="Dorrington R.A."/>
        </authorList>
    </citation>
    <scope>NUCLEOTIDE SEQUENCE [LARGE SCALE GENOMIC DNA]</scope>
    <source>
        <strain evidence="12">RuSp02-3</strain>
        <strain evidence="10">RUTW2-3</strain>
        <strain evidence="11 13">RUTW4-5</strain>
    </source>
</reference>
<evidence type="ECO:0000256" key="1">
    <source>
        <dbReference type="ARBA" id="ARBA00004651"/>
    </source>
</evidence>
<protein>
    <recommendedName>
        <fullName evidence="14">Polyprenol-phosphate-mannose-dependent alpha-(1-2)-phosphatidylinositol mannoside mannosyltransferase</fullName>
    </recommendedName>
</protein>
<dbReference type="GO" id="GO:0005886">
    <property type="term" value="C:plasma membrane"/>
    <property type="evidence" value="ECO:0007669"/>
    <property type="project" value="UniProtKB-SubCell"/>
</dbReference>
<organism evidence="10 12">
    <name type="scientific">Rothia kristinae</name>
    <dbReference type="NCBI Taxonomy" id="37923"/>
    <lineage>
        <taxon>Bacteria</taxon>
        <taxon>Bacillati</taxon>
        <taxon>Actinomycetota</taxon>
        <taxon>Actinomycetes</taxon>
        <taxon>Micrococcales</taxon>
        <taxon>Micrococcaceae</taxon>
        <taxon>Rothia</taxon>
    </lineage>
</organism>
<keyword evidence="6 9" id="KW-0472">Membrane</keyword>
<dbReference type="Proteomes" id="UP000092021">
    <property type="component" value="Unassembled WGS sequence"/>
</dbReference>
<keyword evidence="3" id="KW-0808">Transferase</keyword>
<keyword evidence="5 9" id="KW-1133">Transmembrane helix</keyword>